<dbReference type="Gramene" id="Tc03v2_t025790.1">
    <property type="protein sequence ID" value="Tc03v2_p025790.1"/>
    <property type="gene ID" value="Tc03v2_g025790"/>
</dbReference>
<dbReference type="AlphaFoldDB" id="A0A061GDU2"/>
<dbReference type="eggNOG" id="ENOG502S26I">
    <property type="taxonomic scope" value="Eukaryota"/>
</dbReference>
<gene>
    <name evidence="2" type="ORF">TCM_016575</name>
</gene>
<reference evidence="2 3" key="1">
    <citation type="journal article" date="2013" name="Genome Biol.">
        <title>The genome sequence of the most widely cultivated cacao type and its use to identify candidate genes regulating pod color.</title>
        <authorList>
            <person name="Motamayor J.C."/>
            <person name="Mockaitis K."/>
            <person name="Schmutz J."/>
            <person name="Haiminen N."/>
            <person name="Iii D.L."/>
            <person name="Cornejo O."/>
            <person name="Findley S.D."/>
            <person name="Zheng P."/>
            <person name="Utro F."/>
            <person name="Royaert S."/>
            <person name="Saski C."/>
            <person name="Jenkins J."/>
            <person name="Podicheti R."/>
            <person name="Zhao M."/>
            <person name="Scheffler B.E."/>
            <person name="Stack J.C."/>
            <person name="Feltus F.A."/>
            <person name="Mustiga G.M."/>
            <person name="Amores F."/>
            <person name="Phillips W."/>
            <person name="Marelli J.P."/>
            <person name="May G.D."/>
            <person name="Shapiro H."/>
            <person name="Ma J."/>
            <person name="Bustamante C.D."/>
            <person name="Schnell R.J."/>
            <person name="Main D."/>
            <person name="Gilbert D."/>
            <person name="Parida L."/>
            <person name="Kuhn D.N."/>
        </authorList>
    </citation>
    <scope>NUCLEOTIDE SEQUENCE [LARGE SCALE GENOMIC DNA]</scope>
    <source>
        <strain evidence="3">cv. Matina 1-6</strain>
    </source>
</reference>
<dbReference type="PANTHER" id="PTHR35297:SF2">
    <property type="entry name" value="PROTEIN, PUTATIVE-RELATED"/>
    <property type="match status" value="1"/>
</dbReference>
<dbReference type="FunCoup" id="A0A061GDU2">
    <property type="interactions" value="259"/>
</dbReference>
<dbReference type="KEGG" id="tcc:18606804"/>
<dbReference type="InParanoid" id="A0A061GDU2"/>
<dbReference type="OMA" id="HDPSQND"/>
<dbReference type="Proteomes" id="UP000026915">
    <property type="component" value="Chromosome 3"/>
</dbReference>
<evidence type="ECO:0000313" key="2">
    <source>
        <dbReference type="EMBL" id="EOY25174.1"/>
    </source>
</evidence>
<feature type="compositionally biased region" description="Low complexity" evidence="1">
    <location>
        <begin position="48"/>
        <end position="62"/>
    </location>
</feature>
<dbReference type="PANTHER" id="PTHR35297">
    <property type="entry name" value="PROTEIN, PUTATIVE-RELATED"/>
    <property type="match status" value="1"/>
</dbReference>
<evidence type="ECO:0000256" key="1">
    <source>
        <dbReference type="SAM" id="MobiDB-lite"/>
    </source>
</evidence>
<feature type="compositionally biased region" description="Basic and acidic residues" evidence="1">
    <location>
        <begin position="25"/>
        <end position="42"/>
    </location>
</feature>
<dbReference type="STRING" id="3641.A0A061GDU2"/>
<dbReference type="EMBL" id="CM001881">
    <property type="protein sequence ID" value="EOY25174.1"/>
    <property type="molecule type" value="Genomic_DNA"/>
</dbReference>
<name>A0A061GDU2_THECC</name>
<protein>
    <submittedName>
        <fullName evidence="2">Uncharacterized protein isoform 1</fullName>
    </submittedName>
</protein>
<feature type="compositionally biased region" description="Polar residues" evidence="1">
    <location>
        <begin position="1"/>
        <end position="11"/>
    </location>
</feature>
<evidence type="ECO:0000313" key="3">
    <source>
        <dbReference type="Proteomes" id="UP000026915"/>
    </source>
</evidence>
<feature type="region of interest" description="Disordered" evidence="1">
    <location>
        <begin position="1"/>
        <end position="65"/>
    </location>
</feature>
<dbReference type="OrthoDB" id="783427at2759"/>
<proteinExistence type="predicted"/>
<dbReference type="HOGENOM" id="CLU_142549_0_0_1"/>
<sequence>MQRQSLGSPSSKLHIHGGEESSQAEDPKRRVIIDDDDADRKDSKPRRLSFSPTSSPSSSLTSPPKPEKFIHLIPVLTLLCFLILYLSSHSPSQSDLAHFNGFKHSSKHLDSREISDVGRFIELRRGDVLAIRSLRNLQELDKYVPKSRPHRKIADF</sequence>
<accession>A0A061GDU2</accession>
<dbReference type="Gramene" id="EOY25174">
    <property type="protein sequence ID" value="EOY25174"/>
    <property type="gene ID" value="TCM_016575"/>
</dbReference>
<keyword evidence="3" id="KW-1185">Reference proteome</keyword>
<organism evidence="2 3">
    <name type="scientific">Theobroma cacao</name>
    <name type="common">Cacao</name>
    <name type="synonym">Cocoa</name>
    <dbReference type="NCBI Taxonomy" id="3641"/>
    <lineage>
        <taxon>Eukaryota</taxon>
        <taxon>Viridiplantae</taxon>
        <taxon>Streptophyta</taxon>
        <taxon>Embryophyta</taxon>
        <taxon>Tracheophyta</taxon>
        <taxon>Spermatophyta</taxon>
        <taxon>Magnoliopsida</taxon>
        <taxon>eudicotyledons</taxon>
        <taxon>Gunneridae</taxon>
        <taxon>Pentapetalae</taxon>
        <taxon>rosids</taxon>
        <taxon>malvids</taxon>
        <taxon>Malvales</taxon>
        <taxon>Malvaceae</taxon>
        <taxon>Byttnerioideae</taxon>
        <taxon>Theobroma</taxon>
    </lineage>
</organism>